<comment type="caution">
    <text evidence="3">The sequence shown here is derived from an EMBL/GenBank/DDBJ whole genome shotgun (WGS) entry which is preliminary data.</text>
</comment>
<protein>
    <recommendedName>
        <fullName evidence="2">Histone deacetylase domain-containing protein</fullName>
    </recommendedName>
</protein>
<dbReference type="Pfam" id="PF00850">
    <property type="entry name" value="Hist_deacetyl"/>
    <property type="match status" value="1"/>
</dbReference>
<evidence type="ECO:0000313" key="3">
    <source>
        <dbReference type="EMBL" id="OEL32078.1"/>
    </source>
</evidence>
<dbReference type="InterPro" id="IPR023696">
    <property type="entry name" value="Ureohydrolase_dom_sf"/>
</dbReference>
<dbReference type="InterPro" id="IPR023801">
    <property type="entry name" value="His_deacetylse_dom"/>
</dbReference>
<reference evidence="3 4" key="1">
    <citation type="submission" date="2016-09" db="EMBL/GenBank/DDBJ databases">
        <title>The draft genome of Dichanthelium oligosanthes: A C3 panicoid grass species.</title>
        <authorList>
            <person name="Studer A.J."/>
            <person name="Schnable J.C."/>
            <person name="Brutnell T.P."/>
        </authorList>
    </citation>
    <scope>NUCLEOTIDE SEQUENCE [LARGE SCALE GENOMIC DNA]</scope>
    <source>
        <strain evidence="4">cv. Kellogg 1175</strain>
        <tissue evidence="3">Leaf</tissue>
    </source>
</reference>
<dbReference type="OrthoDB" id="1089043at2759"/>
<dbReference type="Gene3D" id="3.40.800.20">
    <property type="entry name" value="Histone deacetylase domain"/>
    <property type="match status" value="1"/>
</dbReference>
<evidence type="ECO:0000259" key="2">
    <source>
        <dbReference type="Pfam" id="PF00850"/>
    </source>
</evidence>
<gene>
    <name evidence="3" type="ORF">BAE44_0006901</name>
</gene>
<dbReference type="AlphaFoldDB" id="A0A1E5W470"/>
<dbReference type="PANTHER" id="PTHR10625:SF25">
    <property type="entry name" value="HISTONE DEACETYLASE 18-RELATED"/>
    <property type="match status" value="1"/>
</dbReference>
<dbReference type="InterPro" id="IPR037138">
    <property type="entry name" value="His_deacetylse_dom_sf"/>
</dbReference>
<organism evidence="3 4">
    <name type="scientific">Dichanthelium oligosanthes</name>
    <dbReference type="NCBI Taxonomy" id="888268"/>
    <lineage>
        <taxon>Eukaryota</taxon>
        <taxon>Viridiplantae</taxon>
        <taxon>Streptophyta</taxon>
        <taxon>Embryophyta</taxon>
        <taxon>Tracheophyta</taxon>
        <taxon>Spermatophyta</taxon>
        <taxon>Magnoliopsida</taxon>
        <taxon>Liliopsida</taxon>
        <taxon>Poales</taxon>
        <taxon>Poaceae</taxon>
        <taxon>PACMAD clade</taxon>
        <taxon>Panicoideae</taxon>
        <taxon>Panicodae</taxon>
        <taxon>Paniceae</taxon>
        <taxon>Dichantheliinae</taxon>
        <taxon>Dichanthelium</taxon>
    </lineage>
</organism>
<dbReference type="STRING" id="888268.A0A1E5W470"/>
<feature type="domain" description="Histone deacetylase" evidence="2">
    <location>
        <begin position="50"/>
        <end position="91"/>
    </location>
</feature>
<dbReference type="SUPFAM" id="SSF52768">
    <property type="entry name" value="Arginase/deacetylase"/>
    <property type="match status" value="1"/>
</dbReference>
<feature type="region of interest" description="Disordered" evidence="1">
    <location>
        <begin position="133"/>
        <end position="165"/>
    </location>
</feature>
<proteinExistence type="predicted"/>
<sequence>MAAAAARVGLLYDERMRAHATPDGEDHPENSERLHAICRYSLAQGRGRHVQPDLGIKKILVVDWDVHHGNGTQKMFYDDPRVLFFSVHRRRGQRAMKAIHRQMTLEDRAETEDEELAEAEATATQRFLDIDFGSDSSDSDYTPPTPPVRVSHDAKAGGSGTVQSGPTVATSLATTTAAAGPSNIQLAIMKLKEAILEMEASSARHQEHMKKMDARFDALMLKMQADSARHQEQMLNNWSAFHHQHHQHQQQQFQATLERGRGNTTCMSSYDFQATSILTPAAPEITPGPASPLQLPLPGSAPFFSTPISSQPAVLSLPSRLFPVRTQPPATPGVISVLPSVYLPFETQTPVSTSQQGQAAVASTVAAQTAPIESPQVIPPSTAATDLQDLYLQLSR</sequence>
<dbReference type="GO" id="GO:0000118">
    <property type="term" value="C:histone deacetylase complex"/>
    <property type="evidence" value="ECO:0007669"/>
    <property type="project" value="TreeGrafter"/>
</dbReference>
<dbReference type="PANTHER" id="PTHR10625">
    <property type="entry name" value="HISTONE DEACETYLASE HDAC1-RELATED"/>
    <property type="match status" value="1"/>
</dbReference>
<dbReference type="GO" id="GO:0004407">
    <property type="term" value="F:histone deacetylase activity"/>
    <property type="evidence" value="ECO:0007669"/>
    <property type="project" value="TreeGrafter"/>
</dbReference>
<evidence type="ECO:0000313" key="4">
    <source>
        <dbReference type="Proteomes" id="UP000095767"/>
    </source>
</evidence>
<accession>A0A1E5W470</accession>
<evidence type="ECO:0000256" key="1">
    <source>
        <dbReference type="SAM" id="MobiDB-lite"/>
    </source>
</evidence>
<dbReference type="Proteomes" id="UP000095767">
    <property type="component" value="Unassembled WGS sequence"/>
</dbReference>
<keyword evidence="4" id="KW-1185">Reference proteome</keyword>
<dbReference type="GO" id="GO:0005737">
    <property type="term" value="C:cytoplasm"/>
    <property type="evidence" value="ECO:0007669"/>
    <property type="project" value="TreeGrafter"/>
</dbReference>
<dbReference type="GO" id="GO:0040029">
    <property type="term" value="P:epigenetic regulation of gene expression"/>
    <property type="evidence" value="ECO:0007669"/>
    <property type="project" value="TreeGrafter"/>
</dbReference>
<name>A0A1E5W470_9POAL</name>
<dbReference type="EMBL" id="LWDX02022110">
    <property type="protein sequence ID" value="OEL32078.1"/>
    <property type="molecule type" value="Genomic_DNA"/>
</dbReference>